<dbReference type="InterPro" id="IPR058624">
    <property type="entry name" value="MdtA-like_HH"/>
</dbReference>
<accession>A0ABZ0K268</accession>
<keyword evidence="5" id="KW-1185">Reference proteome</keyword>
<dbReference type="PANTHER" id="PTHR30469:SF11">
    <property type="entry name" value="BLL4320 PROTEIN"/>
    <property type="match status" value="1"/>
</dbReference>
<keyword evidence="2" id="KW-0175">Coiled coil</keyword>
<dbReference type="Gene3D" id="1.10.287.470">
    <property type="entry name" value="Helix hairpin bin"/>
    <property type="match status" value="1"/>
</dbReference>
<evidence type="ECO:0000313" key="4">
    <source>
        <dbReference type="EMBL" id="WOT06207.1"/>
    </source>
</evidence>
<dbReference type="Pfam" id="PF25876">
    <property type="entry name" value="HH_MFP_RND"/>
    <property type="match status" value="1"/>
</dbReference>
<dbReference type="NCBIfam" id="TIGR01730">
    <property type="entry name" value="RND_mfp"/>
    <property type="match status" value="1"/>
</dbReference>
<name>A0ABZ0K268_9GAMM</name>
<feature type="domain" description="Multidrug resistance protein MdtA-like alpha-helical hairpin" evidence="3">
    <location>
        <begin position="108"/>
        <end position="173"/>
    </location>
</feature>
<dbReference type="EMBL" id="CP136522">
    <property type="protein sequence ID" value="WOT06207.1"/>
    <property type="molecule type" value="Genomic_DNA"/>
</dbReference>
<dbReference type="PROSITE" id="PS51257">
    <property type="entry name" value="PROKAR_LIPOPROTEIN"/>
    <property type="match status" value="1"/>
</dbReference>
<comment type="similarity">
    <text evidence="1">Belongs to the membrane fusion protein (MFP) (TC 8.A.1) family.</text>
</comment>
<evidence type="ECO:0000259" key="3">
    <source>
        <dbReference type="Pfam" id="PF25876"/>
    </source>
</evidence>
<protein>
    <submittedName>
        <fullName evidence="4">Efflux RND transporter periplasmic adaptor subunit</fullName>
    </submittedName>
</protein>
<dbReference type="Gene3D" id="2.40.420.20">
    <property type="match status" value="1"/>
</dbReference>
<dbReference type="RefSeq" id="WP_310470479.1">
    <property type="nucleotide sequence ID" value="NZ_CP136522.1"/>
</dbReference>
<organism evidence="4 5">
    <name type="scientific">Shewanella youngdeokensis</name>
    <dbReference type="NCBI Taxonomy" id="2999068"/>
    <lineage>
        <taxon>Bacteria</taxon>
        <taxon>Pseudomonadati</taxon>
        <taxon>Pseudomonadota</taxon>
        <taxon>Gammaproteobacteria</taxon>
        <taxon>Alteromonadales</taxon>
        <taxon>Shewanellaceae</taxon>
        <taxon>Shewanella</taxon>
    </lineage>
</organism>
<feature type="coiled-coil region" evidence="2">
    <location>
        <begin position="104"/>
        <end position="165"/>
    </location>
</feature>
<dbReference type="InterPro" id="IPR006143">
    <property type="entry name" value="RND_pump_MFP"/>
</dbReference>
<gene>
    <name evidence="4" type="ORF">RGE70_05240</name>
</gene>
<sequence length="369" mass="40231">MDISKAFAHHKLLLGLIVIALLTACQDEQTIAPAAQIYQSVSASELIAAPSYPYAQEFSGTIRAGNTTGVGFELAGKINELTVDSGDSVVKGQRLAQLDTRLLLAEKNELFANLQQNKADLDLAIATLNRSLELNKQGYVSAQQLDELKGQLNSLQAAKSRLSASIEVNQLKIDKSELLAPFTGTISKRIHNLGEVISLGSPVFTLIERSNVQAYIGVPVDVSHTLTTGQTVKLRVRNQFYQASIAGIGAELDPITRTVELRVTLPSDANVINGELSYLYYQHTINTPGYWVPVSALTDGVRGLWNIYVLVPSNDRYRVEHRDVEIIYTSQDNAFINGAVSANELYVNQGLHKLVAGQIVTRQASTVAR</sequence>
<dbReference type="Gene3D" id="2.40.30.170">
    <property type="match status" value="1"/>
</dbReference>
<evidence type="ECO:0000313" key="5">
    <source>
        <dbReference type="Proteomes" id="UP001529491"/>
    </source>
</evidence>
<dbReference type="Gene3D" id="2.40.50.100">
    <property type="match status" value="1"/>
</dbReference>
<proteinExistence type="inferred from homology"/>
<dbReference type="PANTHER" id="PTHR30469">
    <property type="entry name" value="MULTIDRUG RESISTANCE PROTEIN MDTA"/>
    <property type="match status" value="1"/>
</dbReference>
<dbReference type="Proteomes" id="UP001529491">
    <property type="component" value="Chromosome"/>
</dbReference>
<reference evidence="4 5" key="1">
    <citation type="submission" date="2023-10" db="EMBL/GenBank/DDBJ databases">
        <title>Complete genome sequence of Shewanella sp. DAU334.</title>
        <authorList>
            <person name="Lee Y.-S."/>
            <person name="Jeong H.-R."/>
            <person name="Hwang E.-J."/>
            <person name="Choi Y.-L."/>
            <person name="Kim G.-D."/>
        </authorList>
    </citation>
    <scope>NUCLEOTIDE SEQUENCE [LARGE SCALE GENOMIC DNA]</scope>
    <source>
        <strain evidence="4 5">DAU334</strain>
    </source>
</reference>
<dbReference type="SUPFAM" id="SSF111369">
    <property type="entry name" value="HlyD-like secretion proteins"/>
    <property type="match status" value="1"/>
</dbReference>
<evidence type="ECO:0000256" key="2">
    <source>
        <dbReference type="SAM" id="Coils"/>
    </source>
</evidence>
<evidence type="ECO:0000256" key="1">
    <source>
        <dbReference type="ARBA" id="ARBA00009477"/>
    </source>
</evidence>